<protein>
    <submittedName>
        <fullName evidence="2">Uncharacterized protein</fullName>
    </submittedName>
</protein>
<feature type="coiled-coil region" evidence="1">
    <location>
        <begin position="45"/>
        <end position="110"/>
    </location>
</feature>
<sequence length="167" mass="19709">MNNNHSVDADLGTIKSQTNTLEKLREKTQALLDCKATYMSKSEILEQKKNFLEEASSEKQRLQREKRLLREMLQSINQDLNSIVDIEIALNRESEDLEKTLDKLKKEQYEPLHDQVNEIRTQNGMSKLPHIQQEIEAKLAKLLEERRVQWQQEENTSQRKKLKSRHA</sequence>
<organism evidence="2 3">
    <name type="scientific">Choanephora cucurbitarum</name>
    <dbReference type="NCBI Taxonomy" id="101091"/>
    <lineage>
        <taxon>Eukaryota</taxon>
        <taxon>Fungi</taxon>
        <taxon>Fungi incertae sedis</taxon>
        <taxon>Mucoromycota</taxon>
        <taxon>Mucoromycotina</taxon>
        <taxon>Mucoromycetes</taxon>
        <taxon>Mucorales</taxon>
        <taxon>Mucorineae</taxon>
        <taxon>Choanephoraceae</taxon>
        <taxon>Choanephoroideae</taxon>
        <taxon>Choanephora</taxon>
    </lineage>
</organism>
<name>A0A1C7MZY2_9FUNG</name>
<comment type="caution">
    <text evidence="2">The sequence shown here is derived from an EMBL/GenBank/DDBJ whole genome shotgun (WGS) entry which is preliminary data.</text>
</comment>
<reference evidence="2 3" key="1">
    <citation type="submission" date="2016-03" db="EMBL/GenBank/DDBJ databases">
        <title>Choanephora cucurbitarum.</title>
        <authorList>
            <person name="Min B."/>
            <person name="Park H."/>
            <person name="Park J.-H."/>
            <person name="Shin H.-D."/>
            <person name="Choi I.-G."/>
        </authorList>
    </citation>
    <scope>NUCLEOTIDE SEQUENCE [LARGE SCALE GENOMIC DNA]</scope>
    <source>
        <strain evidence="2 3">KUS-F28377</strain>
    </source>
</reference>
<keyword evidence="1" id="KW-0175">Coiled coil</keyword>
<keyword evidence="3" id="KW-1185">Reference proteome</keyword>
<evidence type="ECO:0000313" key="3">
    <source>
        <dbReference type="Proteomes" id="UP000093000"/>
    </source>
</evidence>
<evidence type="ECO:0000313" key="2">
    <source>
        <dbReference type="EMBL" id="OBZ82352.1"/>
    </source>
</evidence>
<dbReference type="InterPro" id="IPR018482">
    <property type="entry name" value="Znf-C4H2"/>
</dbReference>
<dbReference type="GO" id="GO:0005634">
    <property type="term" value="C:nucleus"/>
    <property type="evidence" value="ECO:0007669"/>
    <property type="project" value="TreeGrafter"/>
</dbReference>
<dbReference type="Pfam" id="PF10146">
    <property type="entry name" value="zf-C4H2"/>
    <property type="match status" value="1"/>
</dbReference>
<dbReference type="EMBL" id="LUGH01000887">
    <property type="protein sequence ID" value="OBZ82352.1"/>
    <property type="molecule type" value="Genomic_DNA"/>
</dbReference>
<accession>A0A1C7MZY2</accession>
<dbReference type="PANTHER" id="PTHR31058">
    <property type="entry name" value="ZINC FINGER C4H2 DOMAIN-CONTAINING PROTEIN"/>
    <property type="match status" value="1"/>
</dbReference>
<dbReference type="PANTHER" id="PTHR31058:SF2">
    <property type="entry name" value="ZINC FINGER C4H2 DOMAIN-CONTAINING PROTEIN"/>
    <property type="match status" value="1"/>
</dbReference>
<evidence type="ECO:0000256" key="1">
    <source>
        <dbReference type="SAM" id="Coils"/>
    </source>
</evidence>
<proteinExistence type="predicted"/>
<gene>
    <name evidence="2" type="ORF">A0J61_09597</name>
</gene>
<dbReference type="InParanoid" id="A0A1C7MZY2"/>
<dbReference type="OrthoDB" id="20865at2759"/>
<dbReference type="Proteomes" id="UP000093000">
    <property type="component" value="Unassembled WGS sequence"/>
</dbReference>
<dbReference type="AlphaFoldDB" id="A0A1C7MZY2"/>